<evidence type="ECO:0000256" key="2">
    <source>
        <dbReference type="ARBA" id="ARBA00022490"/>
    </source>
</evidence>
<protein>
    <recommendedName>
        <fullName evidence="11">Acireductone dioxygenase</fullName>
    </recommendedName>
    <alternativeName>
        <fullName evidence="11">Acireductone dioxygenase (Fe(2+)-requiring)</fullName>
        <shortName evidence="11">ARD'</shortName>
        <shortName evidence="11">Fe-ARD</shortName>
        <ecNumber evidence="11">1.13.11.54</ecNumber>
    </alternativeName>
    <alternativeName>
        <fullName evidence="11">Acireductone dioxygenase (Ni(2+)-requiring)</fullName>
        <shortName evidence="11">ARD</shortName>
        <shortName evidence="11">Ni-ARD</shortName>
        <ecNumber evidence="11">1.13.11.53</ecNumber>
    </alternativeName>
</protein>
<organism evidence="12 13">
    <name type="scientific">Wickerhamomyces anomalus (strain ATCC 58044 / CBS 1984 / NCYC 433 / NRRL Y-366-8)</name>
    <name type="common">Yeast</name>
    <name type="synonym">Hansenula anomala</name>
    <dbReference type="NCBI Taxonomy" id="683960"/>
    <lineage>
        <taxon>Eukaryota</taxon>
        <taxon>Fungi</taxon>
        <taxon>Dikarya</taxon>
        <taxon>Ascomycota</taxon>
        <taxon>Saccharomycotina</taxon>
        <taxon>Saccharomycetes</taxon>
        <taxon>Phaffomycetales</taxon>
        <taxon>Wickerhamomycetaceae</taxon>
        <taxon>Wickerhamomyces</taxon>
    </lineage>
</organism>
<dbReference type="HAMAP" id="MF_03154">
    <property type="entry name" value="Salvage_MtnD_euk"/>
    <property type="match status" value="1"/>
</dbReference>
<keyword evidence="5 11" id="KW-0479">Metal-binding</keyword>
<comment type="similarity">
    <text evidence="11">Belongs to the acireductone dioxygenase (ARD) family.</text>
</comment>
<dbReference type="InterPro" id="IPR014710">
    <property type="entry name" value="RmlC-like_jellyroll"/>
</dbReference>
<dbReference type="Pfam" id="PF03079">
    <property type="entry name" value="ARD"/>
    <property type="match status" value="1"/>
</dbReference>
<dbReference type="GO" id="GO:0010309">
    <property type="term" value="F:acireductone dioxygenase [iron(II)-requiring] activity"/>
    <property type="evidence" value="ECO:0007669"/>
    <property type="project" value="UniProtKB-UniRule"/>
</dbReference>
<dbReference type="STRING" id="683960.A0A1E3P570"/>
<dbReference type="InterPro" id="IPR004313">
    <property type="entry name" value="ARD"/>
</dbReference>
<dbReference type="InterPro" id="IPR011051">
    <property type="entry name" value="RmlC_Cupin_sf"/>
</dbReference>
<comment type="function">
    <text evidence="11">Catalyzes 2 different reactions between oxygen and the acireductone 1,2-dihydroxy-3-keto-5-methylthiopentene (DHK-MTPene) depending upon the metal bound in the active site. Fe-containing acireductone dioxygenase (Fe-ARD) produces formate and 2-keto-4-methylthiobutyrate (KMTB), the alpha-ketoacid precursor of methionine in the methionine recycle pathway. Ni-containing acireductone dioxygenase (Ni-ARD) produces methylthiopropionate, carbon monoxide and formate, and does not lie on the methionine recycle pathway.</text>
</comment>
<keyword evidence="7 11" id="KW-0560">Oxidoreductase</keyword>
<gene>
    <name evidence="11" type="primary">ADI1</name>
    <name evidence="12" type="ORF">WICANDRAFT_28515</name>
</gene>
<dbReference type="EC" id="1.13.11.53" evidence="11"/>
<evidence type="ECO:0000256" key="5">
    <source>
        <dbReference type="ARBA" id="ARBA00022723"/>
    </source>
</evidence>
<dbReference type="InterPro" id="IPR027496">
    <property type="entry name" value="ARD_euk"/>
</dbReference>
<dbReference type="GO" id="GO:0005506">
    <property type="term" value="F:iron ion binding"/>
    <property type="evidence" value="ECO:0007669"/>
    <property type="project" value="UniProtKB-UniRule"/>
</dbReference>
<dbReference type="AlphaFoldDB" id="A0A1E3P570"/>
<feature type="binding site" evidence="11">
    <location>
        <position position="86"/>
    </location>
    <ligand>
        <name>Ni(2+)</name>
        <dbReference type="ChEBI" id="CHEBI:49786"/>
        <note>for nickel-dependent acireductone dioxygenase activity</note>
    </ligand>
</feature>
<dbReference type="GO" id="GO:0010308">
    <property type="term" value="F:acireductone dioxygenase (Ni2+-requiring) activity"/>
    <property type="evidence" value="ECO:0007669"/>
    <property type="project" value="UniProtKB-UniRule"/>
</dbReference>
<evidence type="ECO:0000256" key="11">
    <source>
        <dbReference type="HAMAP-Rule" id="MF_03154"/>
    </source>
</evidence>
<feature type="binding site" evidence="11">
    <location>
        <position position="86"/>
    </location>
    <ligand>
        <name>Fe(2+)</name>
        <dbReference type="ChEBI" id="CHEBI:29033"/>
        <note>for iron-dependent acireductone dioxygenase activity</note>
    </ligand>
</feature>
<keyword evidence="10 11" id="KW-0539">Nucleus</keyword>
<evidence type="ECO:0000313" key="13">
    <source>
        <dbReference type="Proteomes" id="UP000094112"/>
    </source>
</evidence>
<sequence length="173" mass="20730">MRAFYHDDDTITDYREDHDSGIPVSEQELLKLGLIYHNLDSLEKVDKLANERNYQNRDQIEISPTSFETPEILKSKLDNFFKEHIHEDEEIRYIIDGEGFFDVRSKDDKWIRIKVFQNDLLILPPGIYHRFTLSNKNFIKALRLFKDEPKWIPLPRPVDDNQYRQAYLKSIET</sequence>
<feature type="binding site" evidence="11">
    <location>
        <position position="90"/>
    </location>
    <ligand>
        <name>Ni(2+)</name>
        <dbReference type="ChEBI" id="CHEBI:49786"/>
        <note>for nickel-dependent acireductone dioxygenase activity</note>
    </ligand>
</feature>
<evidence type="ECO:0000256" key="6">
    <source>
        <dbReference type="ARBA" id="ARBA00022964"/>
    </source>
</evidence>
<evidence type="ECO:0000256" key="7">
    <source>
        <dbReference type="ARBA" id="ARBA00023002"/>
    </source>
</evidence>
<feature type="binding site" evidence="11">
    <location>
        <position position="129"/>
    </location>
    <ligand>
        <name>Fe(2+)</name>
        <dbReference type="ChEBI" id="CHEBI:29033"/>
        <note>for iron-dependent acireductone dioxygenase activity</note>
    </ligand>
</feature>
<proteinExistence type="inferred from homology"/>
<accession>A0A1E3P570</accession>
<keyword evidence="2 11" id="KW-0963">Cytoplasm</keyword>
<dbReference type="RefSeq" id="XP_019039782.1">
    <property type="nucleotide sequence ID" value="XM_019181498.1"/>
</dbReference>
<feature type="binding site" evidence="11">
    <location>
        <position position="84"/>
    </location>
    <ligand>
        <name>Fe(2+)</name>
        <dbReference type="ChEBI" id="CHEBI:29033"/>
        <note>for iron-dependent acireductone dioxygenase activity</note>
    </ligand>
</feature>
<comment type="pathway">
    <text evidence="11">Amino-acid biosynthesis; L-methionine biosynthesis via salvage pathway; L-methionine from S-methyl-5-thio-alpha-D-ribose 1-phosphate: step 5/6.</text>
</comment>
<keyword evidence="3 11" id="KW-0533">Nickel</keyword>
<dbReference type="GO" id="GO:0005634">
    <property type="term" value="C:nucleus"/>
    <property type="evidence" value="ECO:0007669"/>
    <property type="project" value="UniProtKB-SubCell"/>
</dbReference>
<comment type="subcellular location">
    <subcellularLocation>
        <location evidence="11">Cytoplasm</location>
    </subcellularLocation>
    <subcellularLocation>
        <location evidence="11">Nucleus</location>
    </subcellularLocation>
</comment>
<keyword evidence="9 11" id="KW-0486">Methionine biosynthesis</keyword>
<evidence type="ECO:0000313" key="12">
    <source>
        <dbReference type="EMBL" id="ODQ60575.1"/>
    </source>
</evidence>
<evidence type="ECO:0000256" key="9">
    <source>
        <dbReference type="ARBA" id="ARBA00023167"/>
    </source>
</evidence>
<dbReference type="UniPathway" id="UPA00904">
    <property type="reaction ID" value="UER00878"/>
</dbReference>
<keyword evidence="6 11" id="KW-0223">Dioxygenase</keyword>
<evidence type="ECO:0000256" key="3">
    <source>
        <dbReference type="ARBA" id="ARBA00022596"/>
    </source>
</evidence>
<dbReference type="PANTHER" id="PTHR23418:SF0">
    <property type="entry name" value="ACIREDUCTONE DIOXYGENASE"/>
    <property type="match status" value="1"/>
</dbReference>
<feature type="binding site" evidence="11">
    <location>
        <position position="90"/>
    </location>
    <ligand>
        <name>Fe(2+)</name>
        <dbReference type="ChEBI" id="CHEBI:29033"/>
        <note>for iron-dependent acireductone dioxygenase activity</note>
    </ligand>
</feature>
<dbReference type="OrthoDB" id="1867259at2759"/>
<dbReference type="GO" id="GO:0016151">
    <property type="term" value="F:nickel cation binding"/>
    <property type="evidence" value="ECO:0007669"/>
    <property type="project" value="UniProtKB-UniRule"/>
</dbReference>
<evidence type="ECO:0000256" key="1">
    <source>
        <dbReference type="ARBA" id="ARBA00000428"/>
    </source>
</evidence>
<dbReference type="Proteomes" id="UP000094112">
    <property type="component" value="Unassembled WGS sequence"/>
</dbReference>
<keyword evidence="8 11" id="KW-0408">Iron</keyword>
<comment type="catalytic activity">
    <reaction evidence="11">
        <text>1,2-dihydroxy-5-(methylsulfanyl)pent-1-en-3-one + O2 = 3-(methylsulfanyl)propanoate + CO + formate + 2 H(+)</text>
        <dbReference type="Rhea" id="RHEA:14161"/>
        <dbReference type="ChEBI" id="CHEBI:15378"/>
        <dbReference type="ChEBI" id="CHEBI:15379"/>
        <dbReference type="ChEBI" id="CHEBI:15740"/>
        <dbReference type="ChEBI" id="CHEBI:17245"/>
        <dbReference type="ChEBI" id="CHEBI:49016"/>
        <dbReference type="ChEBI" id="CHEBI:49252"/>
        <dbReference type="EC" id="1.13.11.53"/>
    </reaction>
</comment>
<dbReference type="GO" id="GO:0005737">
    <property type="term" value="C:cytoplasm"/>
    <property type="evidence" value="ECO:0007669"/>
    <property type="project" value="UniProtKB-SubCell"/>
</dbReference>
<dbReference type="GeneID" id="30198744"/>
<dbReference type="Gene3D" id="2.60.120.10">
    <property type="entry name" value="Jelly Rolls"/>
    <property type="match status" value="1"/>
</dbReference>
<comment type="catalytic activity">
    <reaction evidence="1 11">
        <text>1,2-dihydroxy-5-(methylsulfanyl)pent-1-en-3-one + O2 = 4-methylsulfanyl-2-oxobutanoate + formate + 2 H(+)</text>
        <dbReference type="Rhea" id="RHEA:24504"/>
        <dbReference type="ChEBI" id="CHEBI:15378"/>
        <dbReference type="ChEBI" id="CHEBI:15379"/>
        <dbReference type="ChEBI" id="CHEBI:15740"/>
        <dbReference type="ChEBI" id="CHEBI:16723"/>
        <dbReference type="ChEBI" id="CHEBI:49252"/>
        <dbReference type="EC" id="1.13.11.54"/>
    </reaction>
</comment>
<evidence type="ECO:0000256" key="10">
    <source>
        <dbReference type="ARBA" id="ARBA00023242"/>
    </source>
</evidence>
<feature type="binding site" evidence="11">
    <location>
        <position position="84"/>
    </location>
    <ligand>
        <name>Ni(2+)</name>
        <dbReference type="ChEBI" id="CHEBI:49786"/>
        <note>for nickel-dependent acireductone dioxygenase activity</note>
    </ligand>
</feature>
<keyword evidence="13" id="KW-1185">Reference proteome</keyword>
<dbReference type="CDD" id="cd02232">
    <property type="entry name" value="cupin_ARD"/>
    <property type="match status" value="1"/>
</dbReference>
<comment type="cofactor">
    <cofactor evidence="11">
        <name>Fe(2+)</name>
        <dbReference type="ChEBI" id="CHEBI:29033"/>
    </cofactor>
    <cofactor evidence="11">
        <name>Ni(2+)</name>
        <dbReference type="ChEBI" id="CHEBI:49786"/>
    </cofactor>
    <text evidence="11">Binds either 1 Fe or Ni cation per monomer. Iron-binding promotes an acireductone dioxygenase reaction producing 2-keto-4-methylthiobutyrate, while nickel-binding promotes an acireductone dioxygenase reaction producing 3-(methylsulfanyl)propanoate.</text>
</comment>
<feature type="binding site" evidence="11">
    <location>
        <position position="129"/>
    </location>
    <ligand>
        <name>Ni(2+)</name>
        <dbReference type="ChEBI" id="CHEBI:49786"/>
        <note>for nickel-dependent acireductone dioxygenase activity</note>
    </ligand>
</feature>
<dbReference type="EC" id="1.13.11.54" evidence="11"/>
<dbReference type="FunFam" id="2.60.120.10:FF:000099">
    <property type="entry name" value="1,2-dihydroxy-3-keto-5-methylthiopentene dioxygenase"/>
    <property type="match status" value="1"/>
</dbReference>
<reference evidence="12 13" key="1">
    <citation type="journal article" date="2016" name="Proc. Natl. Acad. Sci. U.S.A.">
        <title>Comparative genomics of biotechnologically important yeasts.</title>
        <authorList>
            <person name="Riley R."/>
            <person name="Haridas S."/>
            <person name="Wolfe K.H."/>
            <person name="Lopes M.R."/>
            <person name="Hittinger C.T."/>
            <person name="Goeker M."/>
            <person name="Salamov A.A."/>
            <person name="Wisecaver J.H."/>
            <person name="Long T.M."/>
            <person name="Calvey C.H."/>
            <person name="Aerts A.L."/>
            <person name="Barry K.W."/>
            <person name="Choi C."/>
            <person name="Clum A."/>
            <person name="Coughlan A.Y."/>
            <person name="Deshpande S."/>
            <person name="Douglass A.P."/>
            <person name="Hanson S.J."/>
            <person name="Klenk H.-P."/>
            <person name="LaButti K.M."/>
            <person name="Lapidus A."/>
            <person name="Lindquist E.A."/>
            <person name="Lipzen A.M."/>
            <person name="Meier-Kolthoff J.P."/>
            <person name="Ohm R.A."/>
            <person name="Otillar R.P."/>
            <person name="Pangilinan J.L."/>
            <person name="Peng Y."/>
            <person name="Rokas A."/>
            <person name="Rosa C.A."/>
            <person name="Scheuner C."/>
            <person name="Sibirny A.A."/>
            <person name="Slot J.C."/>
            <person name="Stielow J.B."/>
            <person name="Sun H."/>
            <person name="Kurtzman C.P."/>
            <person name="Blackwell M."/>
            <person name="Grigoriev I.V."/>
            <person name="Jeffries T.W."/>
        </authorList>
    </citation>
    <scope>NUCLEOTIDE SEQUENCE [LARGE SCALE GENOMIC DNA]</scope>
    <source>
        <strain evidence="13">ATCC 58044 / CBS 1984 / NCYC 433 / NRRL Y-366-8</strain>
    </source>
</reference>
<dbReference type="SUPFAM" id="SSF51182">
    <property type="entry name" value="RmlC-like cupins"/>
    <property type="match status" value="1"/>
</dbReference>
<evidence type="ECO:0000256" key="4">
    <source>
        <dbReference type="ARBA" id="ARBA00022605"/>
    </source>
</evidence>
<name>A0A1E3P570_WICAA</name>
<dbReference type="EMBL" id="KV454209">
    <property type="protein sequence ID" value="ODQ60575.1"/>
    <property type="molecule type" value="Genomic_DNA"/>
</dbReference>
<dbReference type="GO" id="GO:0019509">
    <property type="term" value="P:L-methionine salvage from methylthioadenosine"/>
    <property type="evidence" value="ECO:0007669"/>
    <property type="project" value="UniProtKB-UniRule"/>
</dbReference>
<keyword evidence="4 11" id="KW-0028">Amino-acid biosynthesis</keyword>
<dbReference type="PANTHER" id="PTHR23418">
    <property type="entry name" value="ACIREDUCTONE DIOXYGENASE"/>
    <property type="match status" value="1"/>
</dbReference>
<evidence type="ECO:0000256" key="8">
    <source>
        <dbReference type="ARBA" id="ARBA00023004"/>
    </source>
</evidence>